<organism evidence="2 3">
    <name type="scientific">Olea europaea subsp. europaea</name>
    <dbReference type="NCBI Taxonomy" id="158383"/>
    <lineage>
        <taxon>Eukaryota</taxon>
        <taxon>Viridiplantae</taxon>
        <taxon>Streptophyta</taxon>
        <taxon>Embryophyta</taxon>
        <taxon>Tracheophyta</taxon>
        <taxon>Spermatophyta</taxon>
        <taxon>Magnoliopsida</taxon>
        <taxon>eudicotyledons</taxon>
        <taxon>Gunneridae</taxon>
        <taxon>Pentapetalae</taxon>
        <taxon>asterids</taxon>
        <taxon>lamiids</taxon>
        <taxon>Lamiales</taxon>
        <taxon>Oleaceae</taxon>
        <taxon>Oleeae</taxon>
        <taxon>Olea</taxon>
    </lineage>
</organism>
<dbReference type="SUPFAM" id="SSF54277">
    <property type="entry name" value="CAD &amp; PB1 domains"/>
    <property type="match status" value="1"/>
</dbReference>
<evidence type="ECO:0000313" key="2">
    <source>
        <dbReference type="EMBL" id="CAA2998272.1"/>
    </source>
</evidence>
<dbReference type="AlphaFoldDB" id="A0A8S0T3B6"/>
<dbReference type="Gene3D" id="3.10.20.90">
    <property type="entry name" value="Phosphatidylinositol 3-kinase Catalytic Subunit, Chain A, domain 1"/>
    <property type="match status" value="1"/>
</dbReference>
<dbReference type="PANTHER" id="PTHR32002">
    <property type="entry name" value="PROTEIN NLP8"/>
    <property type="match status" value="1"/>
</dbReference>
<dbReference type="Gramene" id="OE9A065012T1">
    <property type="protein sequence ID" value="OE9A065012C1"/>
    <property type="gene ID" value="OE9A065012"/>
</dbReference>
<feature type="domain" description="PB1" evidence="1">
    <location>
        <begin position="40"/>
        <end position="121"/>
    </location>
</feature>
<dbReference type="Proteomes" id="UP000594638">
    <property type="component" value="Unassembled WGS sequence"/>
</dbReference>
<dbReference type="Pfam" id="PF00564">
    <property type="entry name" value="PB1"/>
    <property type="match status" value="1"/>
</dbReference>
<name>A0A8S0T3B6_OLEEU</name>
<dbReference type="EMBL" id="CACTIH010005586">
    <property type="protein sequence ID" value="CAA2998272.1"/>
    <property type="molecule type" value="Genomic_DNA"/>
</dbReference>
<keyword evidence="3" id="KW-1185">Reference proteome</keyword>
<dbReference type="GO" id="GO:0003700">
    <property type="term" value="F:DNA-binding transcription factor activity"/>
    <property type="evidence" value="ECO:0007669"/>
    <property type="project" value="InterPro"/>
</dbReference>
<proteinExistence type="predicted"/>
<dbReference type="SMART" id="SM00666">
    <property type="entry name" value="PB1"/>
    <property type="match status" value="1"/>
</dbReference>
<gene>
    <name evidence="2" type="ORF">OLEA9_A065012</name>
</gene>
<dbReference type="InterPro" id="IPR053793">
    <property type="entry name" value="PB1-like"/>
</dbReference>
<dbReference type="InterPro" id="IPR045012">
    <property type="entry name" value="NLP"/>
</dbReference>
<comment type="caution">
    <text evidence="2">The sequence shown here is derived from an EMBL/GenBank/DDBJ whole genome shotgun (WGS) entry which is preliminary data.</text>
</comment>
<accession>A0A8S0T3B6</accession>
<dbReference type="OrthoDB" id="6270329at2759"/>
<reference evidence="2 3" key="1">
    <citation type="submission" date="2019-12" db="EMBL/GenBank/DDBJ databases">
        <authorList>
            <person name="Alioto T."/>
            <person name="Alioto T."/>
            <person name="Gomez Garrido J."/>
        </authorList>
    </citation>
    <scope>NUCLEOTIDE SEQUENCE [LARGE SCALE GENOMIC DNA]</scope>
</reference>
<evidence type="ECO:0000313" key="3">
    <source>
        <dbReference type="Proteomes" id="UP000594638"/>
    </source>
</evidence>
<dbReference type="PANTHER" id="PTHR32002:SF41">
    <property type="entry name" value="PROTEIN NLP8"/>
    <property type="match status" value="1"/>
</dbReference>
<dbReference type="InterPro" id="IPR000270">
    <property type="entry name" value="PB1_dom"/>
</dbReference>
<protein>
    <submittedName>
        <fullName evidence="2">NLP9-like</fullName>
    </submittedName>
</protein>
<dbReference type="PROSITE" id="PS51745">
    <property type="entry name" value="PB1"/>
    <property type="match status" value="1"/>
</dbReference>
<evidence type="ECO:0000259" key="1">
    <source>
        <dbReference type="PROSITE" id="PS51745"/>
    </source>
</evidence>
<sequence length="139" mass="15528">MAAADEFYNKWKGDDAVTEHIQPTSPGLTDSSNGSRSTMNVMKAAYMEDTVRFKFESTAGCLQLYEEVAKRFKLQIGEFQLKYLDDEVEWVMLVKDLDLQVCLEILDFVGGRTVKFLVRDVPCVIGSSGSSNCYLTGSS</sequence>